<keyword evidence="7" id="KW-0503">Monooxygenase</keyword>
<dbReference type="EMBL" id="CAXLJM020000124">
    <property type="protein sequence ID" value="CAL8139148.1"/>
    <property type="molecule type" value="Genomic_DNA"/>
</dbReference>
<sequence>MGSYSPIVNVSVPARHNINIQNGLIACFTTALFVYYYHFFRKSKRIKLLEDKPSKRKIPGPGQHFLGAVANILALRDHTKFFEVLENWGKQYGPVIQLNFGPYNITTLNSPEYVKKLLGSTDTNYMGKGFAYKPFKPFWDDGIIISKGDKWKNRRRVLEKHMFSYKSLASYMDIFNEQGDTLIQTIDEKFHDGKEHGIEQILFKSSLQSIIRILFGKSLDDFESLANCEISYMECLCRAKELMTKRILTPYLLNDFIMNFHPLSKLQGFLTKIGRKYVLSSILDESARPLKNHDEPRRENVLKDELAAAGVPLEGIIEETQTLIGAG</sequence>
<dbReference type="Pfam" id="PF00067">
    <property type="entry name" value="p450"/>
    <property type="match status" value="1"/>
</dbReference>
<keyword evidence="8" id="KW-0812">Transmembrane</keyword>
<evidence type="ECO:0000256" key="3">
    <source>
        <dbReference type="ARBA" id="ARBA00022617"/>
    </source>
</evidence>
<dbReference type="Gene3D" id="1.10.630.10">
    <property type="entry name" value="Cytochrome P450"/>
    <property type="match status" value="1"/>
</dbReference>
<dbReference type="InterPro" id="IPR050196">
    <property type="entry name" value="Cytochrome_P450_Monoox"/>
</dbReference>
<keyword evidence="5" id="KW-0560">Oxidoreductase</keyword>
<evidence type="ECO:0000256" key="8">
    <source>
        <dbReference type="SAM" id="Phobius"/>
    </source>
</evidence>
<dbReference type="SUPFAM" id="SSF48264">
    <property type="entry name" value="Cytochrome P450"/>
    <property type="match status" value="1"/>
</dbReference>
<evidence type="ECO:0008006" key="11">
    <source>
        <dbReference type="Google" id="ProtNLM"/>
    </source>
</evidence>
<comment type="caution">
    <text evidence="9">The sequence shown here is derived from an EMBL/GenBank/DDBJ whole genome shotgun (WGS) entry which is preliminary data.</text>
</comment>
<keyword evidence="4" id="KW-0479">Metal-binding</keyword>
<accession>A0ABP1RYI6</accession>
<evidence type="ECO:0000256" key="1">
    <source>
        <dbReference type="ARBA" id="ARBA00001971"/>
    </source>
</evidence>
<keyword evidence="6" id="KW-0408">Iron</keyword>
<proteinExistence type="inferred from homology"/>
<evidence type="ECO:0000313" key="10">
    <source>
        <dbReference type="Proteomes" id="UP001642540"/>
    </source>
</evidence>
<evidence type="ECO:0000313" key="9">
    <source>
        <dbReference type="EMBL" id="CAL8139148.1"/>
    </source>
</evidence>
<evidence type="ECO:0000256" key="4">
    <source>
        <dbReference type="ARBA" id="ARBA00022723"/>
    </source>
</evidence>
<evidence type="ECO:0000256" key="7">
    <source>
        <dbReference type="ARBA" id="ARBA00023033"/>
    </source>
</evidence>
<gene>
    <name evidence="9" type="ORF">ODALV1_LOCUS27704</name>
</gene>
<evidence type="ECO:0000256" key="2">
    <source>
        <dbReference type="ARBA" id="ARBA00010617"/>
    </source>
</evidence>
<keyword evidence="8" id="KW-1133">Transmembrane helix</keyword>
<comment type="similarity">
    <text evidence="2">Belongs to the cytochrome P450 family.</text>
</comment>
<protein>
    <recommendedName>
        <fullName evidence="11">Cytochrome P450 4C1</fullName>
    </recommendedName>
</protein>
<name>A0ABP1RYI6_9HEXA</name>
<dbReference type="PANTHER" id="PTHR24291">
    <property type="entry name" value="CYTOCHROME P450 FAMILY 4"/>
    <property type="match status" value="1"/>
</dbReference>
<dbReference type="InterPro" id="IPR001128">
    <property type="entry name" value="Cyt_P450"/>
</dbReference>
<keyword evidence="3" id="KW-0349">Heme</keyword>
<organism evidence="9 10">
    <name type="scientific">Orchesella dallaii</name>
    <dbReference type="NCBI Taxonomy" id="48710"/>
    <lineage>
        <taxon>Eukaryota</taxon>
        <taxon>Metazoa</taxon>
        <taxon>Ecdysozoa</taxon>
        <taxon>Arthropoda</taxon>
        <taxon>Hexapoda</taxon>
        <taxon>Collembola</taxon>
        <taxon>Entomobryomorpha</taxon>
        <taxon>Entomobryoidea</taxon>
        <taxon>Orchesellidae</taxon>
        <taxon>Orchesellinae</taxon>
        <taxon>Orchesella</taxon>
    </lineage>
</organism>
<feature type="transmembrane region" description="Helical" evidence="8">
    <location>
        <begin position="20"/>
        <end position="39"/>
    </location>
</feature>
<dbReference type="PANTHER" id="PTHR24291:SF48">
    <property type="entry name" value="CYTOCHROME P450"/>
    <property type="match status" value="1"/>
</dbReference>
<evidence type="ECO:0000256" key="5">
    <source>
        <dbReference type="ARBA" id="ARBA00023002"/>
    </source>
</evidence>
<comment type="cofactor">
    <cofactor evidence="1">
        <name>heme</name>
        <dbReference type="ChEBI" id="CHEBI:30413"/>
    </cofactor>
</comment>
<dbReference type="Proteomes" id="UP001642540">
    <property type="component" value="Unassembled WGS sequence"/>
</dbReference>
<dbReference type="InterPro" id="IPR036396">
    <property type="entry name" value="Cyt_P450_sf"/>
</dbReference>
<keyword evidence="8" id="KW-0472">Membrane</keyword>
<keyword evidence="10" id="KW-1185">Reference proteome</keyword>
<reference evidence="9 10" key="1">
    <citation type="submission" date="2024-08" db="EMBL/GenBank/DDBJ databases">
        <authorList>
            <person name="Cucini C."/>
            <person name="Frati F."/>
        </authorList>
    </citation>
    <scope>NUCLEOTIDE SEQUENCE [LARGE SCALE GENOMIC DNA]</scope>
</reference>
<evidence type="ECO:0000256" key="6">
    <source>
        <dbReference type="ARBA" id="ARBA00023004"/>
    </source>
</evidence>